<name>A0A1Z4M3C7_9CYAN</name>
<feature type="domain" description="Tn3 transposase DDE" evidence="1">
    <location>
        <begin position="11"/>
        <end position="183"/>
    </location>
</feature>
<dbReference type="EMBL" id="AP018230">
    <property type="protein sequence ID" value="BAY87955.1"/>
    <property type="molecule type" value="Genomic_DNA"/>
</dbReference>
<dbReference type="GO" id="GO:0004803">
    <property type="term" value="F:transposase activity"/>
    <property type="evidence" value="ECO:0007669"/>
    <property type="project" value="InterPro"/>
</dbReference>
<geneLocation type="plasmid" evidence="3">
    <name>Plasmid3 dna</name>
</geneLocation>
<keyword evidence="2" id="KW-0614">Plasmid</keyword>
<organism evidence="2 3">
    <name type="scientific">Calothrix parasitica NIES-267</name>
    <dbReference type="NCBI Taxonomy" id="1973488"/>
    <lineage>
        <taxon>Bacteria</taxon>
        <taxon>Bacillati</taxon>
        <taxon>Cyanobacteriota</taxon>
        <taxon>Cyanophyceae</taxon>
        <taxon>Nostocales</taxon>
        <taxon>Calotrichaceae</taxon>
        <taxon>Calothrix</taxon>
    </lineage>
</organism>
<dbReference type="Proteomes" id="UP000218418">
    <property type="component" value="Plasmid plasmid3"/>
</dbReference>
<dbReference type="GO" id="GO:0006313">
    <property type="term" value="P:DNA transposition"/>
    <property type="evidence" value="ECO:0007669"/>
    <property type="project" value="InterPro"/>
</dbReference>
<evidence type="ECO:0000259" key="1">
    <source>
        <dbReference type="Pfam" id="PF01526"/>
    </source>
</evidence>
<keyword evidence="3" id="KW-1185">Reference proteome</keyword>
<protein>
    <submittedName>
        <fullName evidence="2">Transposase Tn3 family protein</fullName>
    </submittedName>
</protein>
<dbReference type="AlphaFoldDB" id="A0A1Z4M3C7"/>
<accession>A0A1Z4M3C7</accession>
<evidence type="ECO:0000313" key="3">
    <source>
        <dbReference type="Proteomes" id="UP000218418"/>
    </source>
</evidence>
<proteinExistence type="predicted"/>
<reference evidence="2 3" key="1">
    <citation type="submission" date="2017-06" db="EMBL/GenBank/DDBJ databases">
        <title>Genome sequencing of cyanobaciteial culture collection at National Institute for Environmental Studies (NIES).</title>
        <authorList>
            <person name="Hirose Y."/>
            <person name="Shimura Y."/>
            <person name="Fujisawa T."/>
            <person name="Nakamura Y."/>
            <person name="Kawachi M."/>
        </authorList>
    </citation>
    <scope>NUCLEOTIDE SEQUENCE [LARGE SCALE GENOMIC DNA]</scope>
    <source>
        <strain evidence="2 3">NIES-267</strain>
        <plasmid evidence="3">Plasmid3 dna</plasmid>
    </source>
</reference>
<evidence type="ECO:0000313" key="2">
    <source>
        <dbReference type="EMBL" id="BAY87955.1"/>
    </source>
</evidence>
<dbReference type="Pfam" id="PF01526">
    <property type="entry name" value="DDE_Tnp_Tn3"/>
    <property type="match status" value="1"/>
</dbReference>
<sequence length="203" mass="23311">MQVFTRISAQCHIDSLFKDTINWDKIKNHWQDILQVVLSIQTGKISSAVLLRKLGNYSRKNRLYQAFQELGRVVRTVFLLQYISDMKLRKQITAATNIVEAYNGFSKWFFFGGFGVISNNDPIEQEKIIKYNDLVANAVIFQNVVDLTDVLRDLLKAGYSITREDVAALSPYMTSNIKRFGDYMIDMETVPNLLDDQGLLILT</sequence>
<dbReference type="InterPro" id="IPR002513">
    <property type="entry name" value="Tn3_Tnp_DDE_dom"/>
</dbReference>
<gene>
    <name evidence="2" type="ORF">NIES267_74790</name>
</gene>